<name>A0A8J3XF07_9ACTN</name>
<proteinExistence type="predicted"/>
<organism evidence="1 2">
    <name type="scientific">Planotetraspora phitsanulokensis</name>
    <dbReference type="NCBI Taxonomy" id="575192"/>
    <lineage>
        <taxon>Bacteria</taxon>
        <taxon>Bacillati</taxon>
        <taxon>Actinomycetota</taxon>
        <taxon>Actinomycetes</taxon>
        <taxon>Streptosporangiales</taxon>
        <taxon>Streptosporangiaceae</taxon>
        <taxon>Planotetraspora</taxon>
    </lineage>
</organism>
<reference evidence="1 2" key="1">
    <citation type="submission" date="2021-01" db="EMBL/GenBank/DDBJ databases">
        <title>Whole genome shotgun sequence of Planotetraspora phitsanulokensis NBRC 104273.</title>
        <authorList>
            <person name="Komaki H."/>
            <person name="Tamura T."/>
        </authorList>
    </citation>
    <scope>NUCLEOTIDE SEQUENCE [LARGE SCALE GENOMIC DNA]</scope>
    <source>
        <strain evidence="1 2">NBRC 104273</strain>
    </source>
</reference>
<keyword evidence="2" id="KW-1185">Reference proteome</keyword>
<dbReference type="EMBL" id="BOOP01000009">
    <property type="protein sequence ID" value="GII37776.1"/>
    <property type="molecule type" value="Genomic_DNA"/>
</dbReference>
<evidence type="ECO:0000313" key="1">
    <source>
        <dbReference type="EMBL" id="GII37776.1"/>
    </source>
</evidence>
<accession>A0A8J3XF07</accession>
<dbReference type="Proteomes" id="UP000622547">
    <property type="component" value="Unassembled WGS sequence"/>
</dbReference>
<dbReference type="Pfam" id="PF12900">
    <property type="entry name" value="Pyridox_ox_2"/>
    <property type="match status" value="1"/>
</dbReference>
<dbReference type="InterPro" id="IPR012349">
    <property type="entry name" value="Split_barrel_FMN-bd"/>
</dbReference>
<gene>
    <name evidence="1" type="ORF">Pph01_27790</name>
</gene>
<comment type="caution">
    <text evidence="1">The sequence shown here is derived from an EMBL/GenBank/DDBJ whole genome shotgun (WGS) entry which is preliminary data.</text>
</comment>
<protein>
    <recommendedName>
        <fullName evidence="3">Pyridoxamine 5'-phosphate oxidase family protein</fullName>
    </recommendedName>
</protein>
<dbReference type="SUPFAM" id="SSF50475">
    <property type="entry name" value="FMN-binding split barrel"/>
    <property type="match status" value="1"/>
</dbReference>
<evidence type="ECO:0008006" key="3">
    <source>
        <dbReference type="Google" id="ProtNLM"/>
    </source>
</evidence>
<sequence length="153" mass="16275">MTESSRPARESGPAVSSLPEKIDTDECLRLIAPGGVGRVAFGTGAGPVIFPVNYTIAEGAVLIRTAFGGPMDEDLRSGVEGCELMIAFEVDRFDYTAREGWSVLIRGGAHHLISDSEHAAAVSTGLESWAGGERDLYIKVVPVEITGRRVSRS</sequence>
<dbReference type="AlphaFoldDB" id="A0A8J3XF07"/>
<evidence type="ECO:0000313" key="2">
    <source>
        <dbReference type="Proteomes" id="UP000622547"/>
    </source>
</evidence>
<dbReference type="RefSeq" id="WP_204073436.1">
    <property type="nucleotide sequence ID" value="NZ_BAABHI010000027.1"/>
</dbReference>
<dbReference type="InterPro" id="IPR024747">
    <property type="entry name" value="Pyridox_Oxase-rel"/>
</dbReference>
<dbReference type="Gene3D" id="2.30.110.10">
    <property type="entry name" value="Electron Transport, Fmn-binding Protein, Chain A"/>
    <property type="match status" value="1"/>
</dbReference>